<reference evidence="2" key="1">
    <citation type="submission" date="2024-06" db="EMBL/GenBank/DDBJ databases">
        <authorList>
            <person name="Liu X."/>
            <person name="Lenzi L."/>
            <person name="Haldenby T S."/>
            <person name="Uol C."/>
        </authorList>
    </citation>
    <scope>NUCLEOTIDE SEQUENCE</scope>
</reference>
<organism evidence="2 3">
    <name type="scientific">Calicophoron daubneyi</name>
    <name type="common">Rumen fluke</name>
    <name type="synonym">Paramphistomum daubneyi</name>
    <dbReference type="NCBI Taxonomy" id="300641"/>
    <lineage>
        <taxon>Eukaryota</taxon>
        <taxon>Metazoa</taxon>
        <taxon>Spiralia</taxon>
        <taxon>Lophotrochozoa</taxon>
        <taxon>Platyhelminthes</taxon>
        <taxon>Trematoda</taxon>
        <taxon>Digenea</taxon>
        <taxon>Plagiorchiida</taxon>
        <taxon>Pronocephalata</taxon>
        <taxon>Paramphistomoidea</taxon>
        <taxon>Paramphistomidae</taxon>
        <taxon>Calicophoron</taxon>
    </lineage>
</organism>
<dbReference type="Proteomes" id="UP001497525">
    <property type="component" value="Unassembled WGS sequence"/>
</dbReference>
<dbReference type="AlphaFoldDB" id="A0AAV2TKW5"/>
<evidence type="ECO:0000313" key="2">
    <source>
        <dbReference type="EMBL" id="CAL5137948.1"/>
    </source>
</evidence>
<dbReference type="EMBL" id="CAXLJL010000456">
    <property type="protein sequence ID" value="CAL5137948.1"/>
    <property type="molecule type" value="Genomic_DNA"/>
</dbReference>
<name>A0AAV2TKW5_CALDB</name>
<evidence type="ECO:0000313" key="3">
    <source>
        <dbReference type="Proteomes" id="UP001497525"/>
    </source>
</evidence>
<evidence type="ECO:0000256" key="1">
    <source>
        <dbReference type="SAM" id="MobiDB-lite"/>
    </source>
</evidence>
<sequence>MLGSNLLGWRRLREKLADSAIEEIHLLKISEERSSLCNRQRAFVSPACRIDKLMNPDTVSQIVSSNSCSTSSSGGVEVDLYSKKGRYRFDHLRLPRTRTRLELLTMKMEEIDSRRSQTQQSLDGSLRMEVESLKEDPSVTTQSDKGDRRSVSEFGGRISAVEPARSPNNLRHGFICSRGKANS</sequence>
<feature type="region of interest" description="Disordered" evidence="1">
    <location>
        <begin position="129"/>
        <end position="171"/>
    </location>
</feature>
<comment type="caution">
    <text evidence="2">The sequence shown here is derived from an EMBL/GenBank/DDBJ whole genome shotgun (WGS) entry which is preliminary data.</text>
</comment>
<protein>
    <submittedName>
        <fullName evidence="2">Uncharacterized protein</fullName>
    </submittedName>
</protein>
<gene>
    <name evidence="2" type="ORF">CDAUBV1_LOCUS12422</name>
</gene>
<proteinExistence type="predicted"/>
<accession>A0AAV2TKW5</accession>